<evidence type="ECO:0000256" key="4">
    <source>
        <dbReference type="SAM" id="SignalP"/>
    </source>
</evidence>
<dbReference type="Proteomes" id="UP000270046">
    <property type="component" value="Chromosome"/>
</dbReference>
<sequence length="198" mass="21978">MKTSASVLTKLTLGLAIAGSIAACSQNKTADKPAAATTTATPDKETIVYVNSDTLLNKYEYFKDLSKRLEDKGKASQTDIQNRAQAWQREVADYQKNAATMPADQRQATEQRLTRKKQELDGYSQNAGAEFQNEQASENAKLYDKIADFAKIYAKEKGYKMVLTYSKANPTVLFGDPSLDVTLDVVKRLNEAYAKDKK</sequence>
<organism evidence="5 6">
    <name type="scientific">Mucilaginibacter celer</name>
    <dbReference type="NCBI Taxonomy" id="2305508"/>
    <lineage>
        <taxon>Bacteria</taxon>
        <taxon>Pseudomonadati</taxon>
        <taxon>Bacteroidota</taxon>
        <taxon>Sphingobacteriia</taxon>
        <taxon>Sphingobacteriales</taxon>
        <taxon>Sphingobacteriaceae</taxon>
        <taxon>Mucilaginibacter</taxon>
    </lineage>
</organism>
<dbReference type="InterPro" id="IPR005632">
    <property type="entry name" value="Chaperone_Skp"/>
</dbReference>
<keyword evidence="6" id="KW-1185">Reference proteome</keyword>
<dbReference type="SMART" id="SM00935">
    <property type="entry name" value="OmpH"/>
    <property type="match status" value="1"/>
</dbReference>
<dbReference type="Gene3D" id="3.30.910.20">
    <property type="entry name" value="Skp domain"/>
    <property type="match status" value="1"/>
</dbReference>
<dbReference type="PANTHER" id="PTHR35089:SF1">
    <property type="entry name" value="CHAPERONE PROTEIN SKP"/>
    <property type="match status" value="1"/>
</dbReference>
<dbReference type="GO" id="GO:0005829">
    <property type="term" value="C:cytosol"/>
    <property type="evidence" value="ECO:0007669"/>
    <property type="project" value="TreeGrafter"/>
</dbReference>
<dbReference type="RefSeq" id="WP_119410674.1">
    <property type="nucleotide sequence ID" value="NZ_CP032869.1"/>
</dbReference>
<reference evidence="5 6" key="1">
    <citation type="submission" date="2018-10" db="EMBL/GenBank/DDBJ databases">
        <title>Genome sequencing of Mucilaginibacter sp. HYN0043.</title>
        <authorList>
            <person name="Kim M."/>
            <person name="Yi H."/>
        </authorList>
    </citation>
    <scope>NUCLEOTIDE SEQUENCE [LARGE SCALE GENOMIC DNA]</scope>
    <source>
        <strain evidence="5 6">HYN0043</strain>
    </source>
</reference>
<dbReference type="GO" id="GO:0050821">
    <property type="term" value="P:protein stabilization"/>
    <property type="evidence" value="ECO:0007669"/>
    <property type="project" value="TreeGrafter"/>
</dbReference>
<keyword evidence="3" id="KW-0175">Coiled coil</keyword>
<comment type="similarity">
    <text evidence="1">Belongs to the Skp family.</text>
</comment>
<dbReference type="InterPro" id="IPR024930">
    <property type="entry name" value="Skp_dom_sf"/>
</dbReference>
<keyword evidence="2 4" id="KW-0732">Signal</keyword>
<feature type="coiled-coil region" evidence="3">
    <location>
        <begin position="77"/>
        <end position="126"/>
    </location>
</feature>
<dbReference type="SUPFAM" id="SSF111384">
    <property type="entry name" value="OmpH-like"/>
    <property type="match status" value="1"/>
</dbReference>
<evidence type="ECO:0000256" key="2">
    <source>
        <dbReference type="ARBA" id="ARBA00022729"/>
    </source>
</evidence>
<dbReference type="OrthoDB" id="1493259at2"/>
<dbReference type="EMBL" id="CP032869">
    <property type="protein sequence ID" value="AYL97090.1"/>
    <property type="molecule type" value="Genomic_DNA"/>
</dbReference>
<name>A0A494VUE6_9SPHI</name>
<accession>A0A494VUE6</accession>
<dbReference type="GO" id="GO:0051082">
    <property type="term" value="F:unfolded protein binding"/>
    <property type="evidence" value="ECO:0007669"/>
    <property type="project" value="InterPro"/>
</dbReference>
<dbReference type="Pfam" id="PF03938">
    <property type="entry name" value="OmpH"/>
    <property type="match status" value="1"/>
</dbReference>
<feature type="chain" id="PRO_5019729988" evidence="4">
    <location>
        <begin position="23"/>
        <end position="198"/>
    </location>
</feature>
<evidence type="ECO:0000256" key="3">
    <source>
        <dbReference type="SAM" id="Coils"/>
    </source>
</evidence>
<feature type="signal peptide" evidence="4">
    <location>
        <begin position="1"/>
        <end position="22"/>
    </location>
</feature>
<proteinExistence type="inferred from homology"/>
<dbReference type="AlphaFoldDB" id="A0A494VUE6"/>
<gene>
    <name evidence="5" type="ORF">HYN43_018030</name>
</gene>
<evidence type="ECO:0000313" key="6">
    <source>
        <dbReference type="Proteomes" id="UP000270046"/>
    </source>
</evidence>
<dbReference type="KEGG" id="muh:HYN43_018030"/>
<dbReference type="PROSITE" id="PS51257">
    <property type="entry name" value="PROKAR_LIPOPROTEIN"/>
    <property type="match status" value="1"/>
</dbReference>
<evidence type="ECO:0000256" key="1">
    <source>
        <dbReference type="ARBA" id="ARBA00009091"/>
    </source>
</evidence>
<protein>
    <submittedName>
        <fullName evidence="5">OmpH family outer membrane protein</fullName>
    </submittedName>
</protein>
<dbReference type="PANTHER" id="PTHR35089">
    <property type="entry name" value="CHAPERONE PROTEIN SKP"/>
    <property type="match status" value="1"/>
</dbReference>
<evidence type="ECO:0000313" key="5">
    <source>
        <dbReference type="EMBL" id="AYL97090.1"/>
    </source>
</evidence>